<feature type="region of interest" description="Disordered" evidence="1">
    <location>
        <begin position="1322"/>
        <end position="1348"/>
    </location>
</feature>
<feature type="signal peptide" evidence="2">
    <location>
        <begin position="1"/>
        <end position="27"/>
    </location>
</feature>
<evidence type="ECO:0000256" key="2">
    <source>
        <dbReference type="SAM" id="SignalP"/>
    </source>
</evidence>
<dbReference type="KEGG" id="scs:Sta7437_2689"/>
<feature type="region of interest" description="Disordered" evidence="1">
    <location>
        <begin position="1263"/>
        <end position="1300"/>
    </location>
</feature>
<keyword evidence="5" id="KW-1185">Reference proteome</keyword>
<dbReference type="Pfam" id="PF05860">
    <property type="entry name" value="TPS"/>
    <property type="match status" value="1"/>
</dbReference>
<evidence type="ECO:0000259" key="3">
    <source>
        <dbReference type="SMART" id="SM00912"/>
    </source>
</evidence>
<dbReference type="STRING" id="111780.Sta7437_2689"/>
<evidence type="ECO:0000256" key="1">
    <source>
        <dbReference type="SAM" id="MobiDB-lite"/>
    </source>
</evidence>
<name>K9XUD8_STAC7</name>
<dbReference type="Proteomes" id="UP000010473">
    <property type="component" value="Chromosome"/>
</dbReference>
<feature type="chain" id="PRO_5003938159" evidence="2">
    <location>
        <begin position="28"/>
        <end position="1348"/>
    </location>
</feature>
<dbReference type="SMART" id="SM00912">
    <property type="entry name" value="Haemagg_act"/>
    <property type="match status" value="1"/>
</dbReference>
<dbReference type="PATRIC" id="fig|111780.3.peg.2796"/>
<reference evidence="5" key="1">
    <citation type="journal article" date="2013" name="Proc. Natl. Acad. Sci. U.S.A.">
        <title>Improving the coverage of the cyanobacterial phylum using diversity-driven genome sequencing.</title>
        <authorList>
            <person name="Shih P.M."/>
            <person name="Wu D."/>
            <person name="Latifi A."/>
            <person name="Axen S.D."/>
            <person name="Fewer D.P."/>
            <person name="Talla E."/>
            <person name="Calteau A."/>
            <person name="Cai F."/>
            <person name="Tandeau de Marsac N."/>
            <person name="Rippka R."/>
            <person name="Herdman M."/>
            <person name="Sivonen K."/>
            <person name="Coursin T."/>
            <person name="Laurent T."/>
            <person name="Goodwin L."/>
            <person name="Nolan M."/>
            <person name="Davenport K.W."/>
            <person name="Han C.S."/>
            <person name="Rubin E.M."/>
            <person name="Eisen J.A."/>
            <person name="Woyke T."/>
            <person name="Gugger M."/>
            <person name="Kerfeld C.A."/>
        </authorList>
    </citation>
    <scope>NUCLEOTIDE SEQUENCE [LARGE SCALE GENOMIC DNA]</scope>
    <source>
        <strain evidence="5">ATCC 29371 / PCC 7437</strain>
    </source>
</reference>
<protein>
    <submittedName>
        <fullName evidence="4">Filamentous hemagglutinin family outer membrane protein</fullName>
    </submittedName>
</protein>
<keyword evidence="2" id="KW-0732">Signal</keyword>
<evidence type="ECO:0000313" key="4">
    <source>
        <dbReference type="EMBL" id="AFZ36215.1"/>
    </source>
</evidence>
<dbReference type="eggNOG" id="COG3210">
    <property type="taxonomic scope" value="Bacteria"/>
</dbReference>
<organism evidence="4 5">
    <name type="scientific">Stanieria cyanosphaera (strain ATCC 29371 / PCC 7437)</name>
    <dbReference type="NCBI Taxonomy" id="111780"/>
    <lineage>
        <taxon>Bacteria</taxon>
        <taxon>Bacillati</taxon>
        <taxon>Cyanobacteriota</taxon>
        <taxon>Cyanophyceae</taxon>
        <taxon>Pleurocapsales</taxon>
        <taxon>Dermocarpellaceae</taxon>
        <taxon>Stanieria</taxon>
    </lineage>
</organism>
<dbReference type="RefSeq" id="WP_015193883.1">
    <property type="nucleotide sequence ID" value="NC_019748.1"/>
</dbReference>
<dbReference type="InterPro" id="IPR008638">
    <property type="entry name" value="FhaB/CdiA-like_TPS"/>
</dbReference>
<dbReference type="NCBIfam" id="TIGR01901">
    <property type="entry name" value="adhes_NPXG"/>
    <property type="match status" value="1"/>
</dbReference>
<proteinExistence type="predicted"/>
<dbReference type="OrthoDB" id="502809at2"/>
<dbReference type="InterPro" id="IPR012334">
    <property type="entry name" value="Pectin_lyas_fold"/>
</dbReference>
<feature type="compositionally biased region" description="Polar residues" evidence="1">
    <location>
        <begin position="1332"/>
        <end position="1348"/>
    </location>
</feature>
<sequence>MKLLAWQTIVFSSLSVSLFLALSPAQAQITPDNTVDTQVNQTNNVWQIDGGQTRAGNLFHSFENFSLPTNQTAFFNNSAQITNIISRVTGGALSSIDGLIKANGVANLILINPNGIQFGANARLDIGGSFMGSTASSVKFADGTFFSANELQTPPLLTVSVPVGLQWGQGNGAIKVTGEGHNLSEASVGFSPFIRGEVNGLEVKPNQTLALLGNGITLEGGTLTAEGGKIELGSVANGLVNFNFSDQGLTFSYENVANFANLEMRSLALVDTSGTGSGTINLQGKNISLTDGSVALILNEGEQPAGQLTAEATESITISGTNLDGEIGSGLYTEAISSGKGADIIIKTGQLSLQTGGAIFADTFSSGAGGNVRIDASNSIAINGFSSINPNTFSIITSTTFGSGDAGDVTISTQRLTAFDGGNLTSTTGGLQGTGSGGNVLVNASELVELVGVTPGVFTPSQITAGTGGTGNAGTVTINTQKLVLRDGGRIDASTLASGNAGSVTVNASDAIEVSGTVPNSLNPSLIISSANLVDKPLRELLQLPDAPSGNSGDVTLNTPKLNITDGAQVTVRNDTVGNAGTLRVNADNIFLSNQGSITATTKDGIGGNIELEAKTVQLNNGLINASVLGSGGGGTIKIKASELVDVFGSGNQDLRENIIFPIIQGTVDQINPTQGIIAVANSNGKPGSISIDTNRFNVINGGLVVSSTLGSQPAGNIDIQAKQVDVATSLLVASTFGSGNAGNITIDTEKLNISDGGEFLVTTFASGNAGNLTVRAKDSVELVGRSPGDGLFASGLVASSEAQPVPAEGNSGNLSITTSQLTIKDGATASINSLGFGNGGTLKINADSVVLENQGTLQATTTFGQGGNIQINADTVLINQGLINGSTFAQGRGGNIEIKASDSLQIIGSGLDFLQENFISTQSINLELLQNIDLVTVLQGILAGTAGEGDAGNITITTQQLQLNQGGLIGTATIGSGNAGSVFINTESLLADGGIISASTLATGTSGDVTVNTNNLTLRNGGQIVSSTLANGDAGNLTINADEFVELSGSAFNGNFPSALSAGGQPLATATGNGGNLTITTPQLKIEDGALVSVSSIGSGNAGTLSIKANSLFLDNQSAVSASTASGTGGDILLTIADEIQLRNTSLISAQAGGIGNGGNISIDSGAIALLENSGIEADANQGMGGNIQLDTLGLFVCQTCRISASSNLGVDGIIDIITPAGEANLEIVDLPLEFNQVEEVVELSCQPNKNQIGSQFVITGRNGLPPRPSDPLSSPALTDFDNNYQADNLNHSQPASNSPLPPPALGWYVNSQGVVVLSANPSDHNPGYSGLNSPNCQSVGNSKKDY</sequence>
<feature type="compositionally biased region" description="Polar residues" evidence="1">
    <location>
        <begin position="1282"/>
        <end position="1295"/>
    </location>
</feature>
<gene>
    <name evidence="4" type="ordered locus">Sta7437_2689</name>
</gene>
<accession>K9XUD8</accession>
<feature type="domain" description="Filamentous haemagglutinin FhaB/tRNA nuclease CdiA-like TPS" evidence="3">
    <location>
        <begin position="30"/>
        <end position="141"/>
    </location>
</feature>
<dbReference type="HOGENOM" id="CLU_001325_1_0_3"/>
<dbReference type="SUPFAM" id="SSF51126">
    <property type="entry name" value="Pectin lyase-like"/>
    <property type="match status" value="6"/>
</dbReference>
<dbReference type="EMBL" id="CP003653">
    <property type="protein sequence ID" value="AFZ36215.1"/>
    <property type="molecule type" value="Genomic_DNA"/>
</dbReference>
<evidence type="ECO:0000313" key="5">
    <source>
        <dbReference type="Proteomes" id="UP000010473"/>
    </source>
</evidence>
<dbReference type="Gene3D" id="2.160.20.10">
    <property type="entry name" value="Single-stranded right-handed beta-helix, Pectin lyase-like"/>
    <property type="match status" value="4"/>
</dbReference>
<dbReference type="InterPro" id="IPR011050">
    <property type="entry name" value="Pectin_lyase_fold/virulence"/>
</dbReference>